<name>A0A916QAU7_9FIRM</name>
<evidence type="ECO:0000313" key="1">
    <source>
        <dbReference type="EMBL" id="GFO86236.1"/>
    </source>
</evidence>
<keyword evidence="2" id="KW-1185">Reference proteome</keyword>
<reference evidence="1" key="1">
    <citation type="submission" date="2020-06" db="EMBL/GenBank/DDBJ databases">
        <title>Characterization of fructooligosaccharide metabolism and fructooligosaccharide-degrading enzymes in human commensal butyrate producers.</title>
        <authorList>
            <person name="Tanno H."/>
            <person name="Fujii T."/>
            <person name="Hirano K."/>
            <person name="Maeno S."/>
            <person name="Tonozuka T."/>
            <person name="Sakamoto M."/>
            <person name="Ohkuma M."/>
            <person name="Tochio T."/>
            <person name="Endo A."/>
        </authorList>
    </citation>
    <scope>NUCLEOTIDE SEQUENCE</scope>
    <source>
        <strain evidence="1">JCM 17466</strain>
    </source>
</reference>
<gene>
    <name evidence="1" type="ORF">ANBU17_25830</name>
</gene>
<dbReference type="EMBL" id="BLYI01000062">
    <property type="protein sequence ID" value="GFO86236.1"/>
    <property type="molecule type" value="Genomic_DNA"/>
</dbReference>
<protein>
    <submittedName>
        <fullName evidence="1">Uncharacterized protein</fullName>
    </submittedName>
</protein>
<dbReference type="Pfam" id="PF18988">
    <property type="entry name" value="DUF5721"/>
    <property type="match status" value="1"/>
</dbReference>
<evidence type="ECO:0000313" key="2">
    <source>
        <dbReference type="Proteomes" id="UP000613208"/>
    </source>
</evidence>
<sequence>MIAVEIENIKRFMAGFLAGDLFDDFLMNEGKLSMDIAYEFNGKVLKEFYDTEEWEEYGIYPYIPWEREKARMFGLIKGKKTPLSFQFVMMLKPEKVERFLEKYNLAAGQDEIAGLFINLLYDRKSLKCTSGVSRRSFTMDRGVEEYWDVEVKERLKEFM</sequence>
<dbReference type="InterPro" id="IPR043779">
    <property type="entry name" value="DUF5721"/>
</dbReference>
<organism evidence="1 2">
    <name type="scientific">Anaerostipes butyraticus</name>
    <dbReference type="NCBI Taxonomy" id="645466"/>
    <lineage>
        <taxon>Bacteria</taxon>
        <taxon>Bacillati</taxon>
        <taxon>Bacillota</taxon>
        <taxon>Clostridia</taxon>
        <taxon>Lachnospirales</taxon>
        <taxon>Lachnospiraceae</taxon>
        <taxon>Anaerostipes</taxon>
    </lineage>
</organism>
<accession>A0A916QAU7</accession>
<proteinExistence type="predicted"/>
<dbReference type="RefSeq" id="WP_201311900.1">
    <property type="nucleotide sequence ID" value="NZ_BLYI01000062.1"/>
</dbReference>
<dbReference type="AlphaFoldDB" id="A0A916QAU7"/>
<dbReference type="Proteomes" id="UP000613208">
    <property type="component" value="Unassembled WGS sequence"/>
</dbReference>
<comment type="caution">
    <text evidence="1">The sequence shown here is derived from an EMBL/GenBank/DDBJ whole genome shotgun (WGS) entry which is preliminary data.</text>
</comment>